<feature type="chain" id="PRO_5040439301" evidence="2">
    <location>
        <begin position="28"/>
        <end position="706"/>
    </location>
</feature>
<sequence length="706" mass="81553">MCYASAYMEAYFLLIFPLFFLSRCVSSKPLHHFFLLETTEDMHGSTKRNIDERVSFDQTMTSYAKTTLKQTLLAINDLEKYFQPVPHRKKIKVDTRREDLILETQRNISSVIENNSSEVHRINGVKINHKIYNFSHFYWKTNNNFTSSLPRSLSLNFESTSLGKHNVPFKDVINLTVAQSSHDRAITSANSNKKSFHVADVKGRRSINNDFDLAPPSHQLGSLVQALGRHMGSRKSDLIPDRRKDKTESTKNILLGSLKIVSPAAEKTSMLESENLSSSYEKLRSEGEQLEMRSMMSGVEENDKIKSNNQTNVIYEENMEHDRTEESRRRTFGLDQVVNLPSVQTLEEFTEENWDKSSKKIVDIYDHVEMVREDKVDGSGRVRNGLPWQHDGGFLRFLNARFDNDVWVNTLETSDEDIVNTKSYPRDELQVEVPFHSDQQLKRNSESINTYLNQLKLITFLDGERLFRNFEKKFRKLEKPLSQVNKLRLKTFSYVPSGFEFNTHFKPSGDNQETRRYKIGQRIVNTGADSNTLDKRAVTKSKTSPNYSGQNEKVNLPKEDKTDLNQILNKENAPPNFQFDYNWVSTRKSFQNDPIRKPTLGLARENVPVARNLSKTKKTQAQQHLFRKRRDLEQENSTISLDIITSHSVTEKENSTSFIEVKTTITSVGQSEVVTMETDFQVTEDTDGSRRTFTREEKNSGKVQHF</sequence>
<feature type="signal peptide" evidence="2">
    <location>
        <begin position="1"/>
        <end position="27"/>
    </location>
</feature>
<reference evidence="3" key="1">
    <citation type="submission" date="2021-10" db="EMBL/GenBank/DDBJ databases">
        <title>Tropical sea cucumber genome reveals ecological adaptation and Cuvierian tubules defense mechanism.</title>
        <authorList>
            <person name="Chen T."/>
        </authorList>
    </citation>
    <scope>NUCLEOTIDE SEQUENCE</scope>
    <source>
        <strain evidence="3">Nanhai2018</strain>
        <tissue evidence="3">Muscle</tissue>
    </source>
</reference>
<organism evidence="3 4">
    <name type="scientific">Holothuria leucospilota</name>
    <name type="common">Black long sea cucumber</name>
    <name type="synonym">Mertensiothuria leucospilota</name>
    <dbReference type="NCBI Taxonomy" id="206669"/>
    <lineage>
        <taxon>Eukaryota</taxon>
        <taxon>Metazoa</taxon>
        <taxon>Echinodermata</taxon>
        <taxon>Eleutherozoa</taxon>
        <taxon>Echinozoa</taxon>
        <taxon>Holothuroidea</taxon>
        <taxon>Aspidochirotacea</taxon>
        <taxon>Aspidochirotida</taxon>
        <taxon>Holothuriidae</taxon>
        <taxon>Holothuria</taxon>
    </lineage>
</organism>
<feature type="compositionally biased region" description="Basic and acidic residues" evidence="1">
    <location>
        <begin position="687"/>
        <end position="700"/>
    </location>
</feature>
<keyword evidence="2" id="KW-0732">Signal</keyword>
<protein>
    <submittedName>
        <fullName evidence="3">Uncharacterized protein</fullName>
    </submittedName>
</protein>
<dbReference type="EMBL" id="JAIZAY010000010">
    <property type="protein sequence ID" value="KAJ8034767.1"/>
    <property type="molecule type" value="Genomic_DNA"/>
</dbReference>
<comment type="caution">
    <text evidence="3">The sequence shown here is derived from an EMBL/GenBank/DDBJ whole genome shotgun (WGS) entry which is preliminary data.</text>
</comment>
<name>A0A9Q1H476_HOLLE</name>
<keyword evidence="4" id="KW-1185">Reference proteome</keyword>
<evidence type="ECO:0000313" key="3">
    <source>
        <dbReference type="EMBL" id="KAJ8034767.1"/>
    </source>
</evidence>
<evidence type="ECO:0000256" key="1">
    <source>
        <dbReference type="SAM" id="MobiDB-lite"/>
    </source>
</evidence>
<proteinExistence type="predicted"/>
<gene>
    <name evidence="3" type="ORF">HOLleu_21742</name>
</gene>
<dbReference type="Proteomes" id="UP001152320">
    <property type="component" value="Chromosome 10"/>
</dbReference>
<evidence type="ECO:0000256" key="2">
    <source>
        <dbReference type="SAM" id="SignalP"/>
    </source>
</evidence>
<feature type="region of interest" description="Disordered" evidence="1">
    <location>
        <begin position="683"/>
        <end position="706"/>
    </location>
</feature>
<dbReference type="AlphaFoldDB" id="A0A9Q1H476"/>
<accession>A0A9Q1H476</accession>
<evidence type="ECO:0000313" key="4">
    <source>
        <dbReference type="Proteomes" id="UP001152320"/>
    </source>
</evidence>